<feature type="region of interest" description="Disordered" evidence="2">
    <location>
        <begin position="1"/>
        <end position="32"/>
    </location>
</feature>
<sequence>MDDCRPTKRRRESVSDAGHEKPEATASNSKGCSKKLAGQIAEYHRAHDNVLRKVTLLQRNITTTTGKIRSSFVRAVDLHNQLAEWLQSHGELLSSRCCKCDDPQFRYLFADCKHKACEACVSVSGRCCDTSQHILRVFFEPCPICLSSGTGNEMVVFTCGHVACKVCFDELQMEIKSTFPDFVCIWGTSDGLPDLQVVLDINIPTVRGLISKAVRPGSLDFHREIDNTNGNKYAETKILCDDPDDHPIRGWYNGSKKVKARVLDLKELTQDQVNDALDAEEKDEYHEHGQEAEQDGGECRDSSLDFNSKSFAFVPVEEAPAHGW</sequence>
<feature type="compositionally biased region" description="Basic and acidic residues" evidence="2">
    <location>
        <begin position="1"/>
        <end position="23"/>
    </location>
</feature>
<keyword evidence="1" id="KW-0479">Metal-binding</keyword>
<evidence type="ECO:0000259" key="3">
    <source>
        <dbReference type="PROSITE" id="PS50089"/>
    </source>
</evidence>
<dbReference type="GO" id="GO:0008270">
    <property type="term" value="F:zinc ion binding"/>
    <property type="evidence" value="ECO:0007669"/>
    <property type="project" value="UniProtKB-KW"/>
</dbReference>
<dbReference type="AlphaFoldDB" id="A0A8H4CA56"/>
<name>A0A8H4CA56_COLGL</name>
<dbReference type="GeneID" id="69022717"/>
<reference evidence="4" key="2">
    <citation type="submission" date="2020-03" db="EMBL/GenBank/DDBJ databases">
        <authorList>
            <person name="Fu F.-F."/>
            <person name="Chen J."/>
        </authorList>
    </citation>
    <scope>NUCLEOTIDE SEQUENCE</scope>
    <source>
        <strain evidence="4">Lc1</strain>
    </source>
</reference>
<dbReference type="RefSeq" id="XP_045259192.1">
    <property type="nucleotide sequence ID" value="XM_045415393.1"/>
</dbReference>
<protein>
    <recommendedName>
        <fullName evidence="3">RING-type domain-containing protein</fullName>
    </recommendedName>
</protein>
<feature type="domain" description="RING-type" evidence="3">
    <location>
        <begin position="142"/>
        <end position="184"/>
    </location>
</feature>
<evidence type="ECO:0000256" key="2">
    <source>
        <dbReference type="SAM" id="MobiDB-lite"/>
    </source>
</evidence>
<keyword evidence="1" id="KW-0863">Zinc-finger</keyword>
<organism evidence="4 5">
    <name type="scientific">Colletotrichum gloeosporioides</name>
    <name type="common">Anthracnose fungus</name>
    <name type="synonym">Glomerella cingulata</name>
    <dbReference type="NCBI Taxonomy" id="474922"/>
    <lineage>
        <taxon>Eukaryota</taxon>
        <taxon>Fungi</taxon>
        <taxon>Dikarya</taxon>
        <taxon>Ascomycota</taxon>
        <taxon>Pezizomycotina</taxon>
        <taxon>Sordariomycetes</taxon>
        <taxon>Hypocreomycetidae</taxon>
        <taxon>Glomerellales</taxon>
        <taxon>Glomerellaceae</taxon>
        <taxon>Colletotrichum</taxon>
        <taxon>Colletotrichum gloeosporioides species complex</taxon>
    </lineage>
</organism>
<keyword evidence="5" id="KW-1185">Reference proteome</keyword>
<feature type="compositionally biased region" description="Basic and acidic residues" evidence="2">
    <location>
        <begin position="283"/>
        <end position="303"/>
    </location>
</feature>
<dbReference type="Proteomes" id="UP000613401">
    <property type="component" value="Unassembled WGS sequence"/>
</dbReference>
<evidence type="ECO:0000313" key="5">
    <source>
        <dbReference type="Proteomes" id="UP000613401"/>
    </source>
</evidence>
<evidence type="ECO:0000256" key="1">
    <source>
        <dbReference type="PROSITE-ProRule" id="PRU00175"/>
    </source>
</evidence>
<keyword evidence="1" id="KW-0862">Zinc</keyword>
<dbReference type="EMBL" id="WVTB01000080">
    <property type="protein sequence ID" value="KAF3800032.1"/>
    <property type="molecule type" value="Genomic_DNA"/>
</dbReference>
<comment type="caution">
    <text evidence="4">The sequence shown here is derived from an EMBL/GenBank/DDBJ whole genome shotgun (WGS) entry which is preliminary data.</text>
</comment>
<evidence type="ECO:0000313" key="4">
    <source>
        <dbReference type="EMBL" id="KAF3800032.1"/>
    </source>
</evidence>
<gene>
    <name evidence="4" type="ORF">GCG54_00015615</name>
</gene>
<dbReference type="PROSITE" id="PS50089">
    <property type="entry name" value="ZF_RING_2"/>
    <property type="match status" value="1"/>
</dbReference>
<accession>A0A8H4CA56</accession>
<reference evidence="4" key="1">
    <citation type="journal article" date="2020" name="Phytopathology">
        <title>Genome sequence and comparative analysis of Colletotrichum gloeosporioides isolated from Liriodendron leaves.</title>
        <authorList>
            <person name="Fu F.F."/>
            <person name="Hao Z."/>
            <person name="Wang P."/>
            <person name="Lu Y."/>
            <person name="Xue L.J."/>
            <person name="Wei G."/>
            <person name="Tian Y."/>
            <person name="Baishi H."/>
            <person name="Xu H."/>
            <person name="Shi J."/>
            <person name="Cheng T."/>
            <person name="Wang G."/>
            <person name="Yi Y."/>
            <person name="Chen J."/>
        </authorList>
    </citation>
    <scope>NUCLEOTIDE SEQUENCE</scope>
    <source>
        <strain evidence="4">Lc1</strain>
    </source>
</reference>
<dbReference type="InterPro" id="IPR001841">
    <property type="entry name" value="Znf_RING"/>
</dbReference>
<proteinExistence type="predicted"/>
<feature type="region of interest" description="Disordered" evidence="2">
    <location>
        <begin position="281"/>
        <end position="303"/>
    </location>
</feature>